<sequence>MILRLALLALMLAGSAGAQPVPEPDGFRGEPYRAPVPETLQGAVVIGPAQAVALHQQGVPFLDAMPRQKRPEGLPAGTIWNAKAHHTIPGAVWLYDTGYDRISAEEQDRLALGLSRATGGDKAAPVVFFCKAECWMSWNAAKRAVALGYTGVNWFPEGSDGWIAVGGELVTAEPAQ</sequence>
<dbReference type="PROSITE" id="PS50206">
    <property type="entry name" value="RHODANESE_3"/>
    <property type="match status" value="1"/>
</dbReference>
<comment type="caution">
    <text evidence="3">The sequence shown here is derived from an EMBL/GenBank/DDBJ whole genome shotgun (WGS) entry which is preliminary data.</text>
</comment>
<keyword evidence="1" id="KW-0732">Signal</keyword>
<dbReference type="NCBIfam" id="TIGR03865">
    <property type="entry name" value="PQQ_CXXCW"/>
    <property type="match status" value="1"/>
</dbReference>
<evidence type="ECO:0000313" key="4">
    <source>
        <dbReference type="Proteomes" id="UP000253345"/>
    </source>
</evidence>
<dbReference type="InterPro" id="IPR001763">
    <property type="entry name" value="Rhodanese-like_dom"/>
</dbReference>
<feature type="domain" description="Rhodanese" evidence="2">
    <location>
        <begin position="88"/>
        <end position="171"/>
    </location>
</feature>
<dbReference type="InterPro" id="IPR022376">
    <property type="entry name" value="PQQ_CXXCW"/>
</dbReference>
<dbReference type="Proteomes" id="UP000253345">
    <property type="component" value="Unassembled WGS sequence"/>
</dbReference>
<dbReference type="RefSeq" id="WP_181870301.1">
    <property type="nucleotide sequence ID" value="NZ_QPJL01000009.1"/>
</dbReference>
<protein>
    <submittedName>
        <fullName evidence="3">PQQ-dependent catabolism-associated CXXCW motif protein</fullName>
    </submittedName>
</protein>
<gene>
    <name evidence="3" type="ORF">DFP89_109111</name>
</gene>
<proteinExistence type="predicted"/>
<reference evidence="3 4" key="1">
    <citation type="submission" date="2018-07" db="EMBL/GenBank/DDBJ databases">
        <title>Genomic Encyclopedia of Type Strains, Phase III (KMG-III): the genomes of soil and plant-associated and newly described type strains.</title>
        <authorList>
            <person name="Whitman W."/>
        </authorList>
    </citation>
    <scope>NUCLEOTIDE SEQUENCE [LARGE SCALE GENOMIC DNA]</scope>
    <source>
        <strain evidence="3 4">CECT 8525</strain>
    </source>
</reference>
<dbReference type="SUPFAM" id="SSF52821">
    <property type="entry name" value="Rhodanese/Cell cycle control phosphatase"/>
    <property type="match status" value="1"/>
</dbReference>
<dbReference type="Pfam" id="PF00581">
    <property type="entry name" value="Rhodanese"/>
    <property type="match status" value="1"/>
</dbReference>
<feature type="signal peptide" evidence="1">
    <location>
        <begin position="1"/>
        <end position="18"/>
    </location>
</feature>
<organism evidence="3 4">
    <name type="scientific">Paracoccus lutimaris</name>
    <dbReference type="NCBI Taxonomy" id="1490030"/>
    <lineage>
        <taxon>Bacteria</taxon>
        <taxon>Pseudomonadati</taxon>
        <taxon>Pseudomonadota</taxon>
        <taxon>Alphaproteobacteria</taxon>
        <taxon>Rhodobacterales</taxon>
        <taxon>Paracoccaceae</taxon>
        <taxon>Paracoccus</taxon>
    </lineage>
</organism>
<evidence type="ECO:0000313" key="3">
    <source>
        <dbReference type="EMBL" id="RCW83928.1"/>
    </source>
</evidence>
<dbReference type="EMBL" id="QPJL01000009">
    <property type="protein sequence ID" value="RCW83928.1"/>
    <property type="molecule type" value="Genomic_DNA"/>
</dbReference>
<dbReference type="CDD" id="cd00158">
    <property type="entry name" value="RHOD"/>
    <property type="match status" value="1"/>
</dbReference>
<dbReference type="InterPro" id="IPR036873">
    <property type="entry name" value="Rhodanese-like_dom_sf"/>
</dbReference>
<feature type="chain" id="PRO_5016859448" evidence="1">
    <location>
        <begin position="19"/>
        <end position="176"/>
    </location>
</feature>
<name>A0A368YWH6_9RHOB</name>
<dbReference type="AlphaFoldDB" id="A0A368YWH6"/>
<keyword evidence="4" id="KW-1185">Reference proteome</keyword>
<evidence type="ECO:0000256" key="1">
    <source>
        <dbReference type="SAM" id="SignalP"/>
    </source>
</evidence>
<accession>A0A368YWH6</accession>
<dbReference type="Gene3D" id="3.40.250.10">
    <property type="entry name" value="Rhodanese-like domain"/>
    <property type="match status" value="1"/>
</dbReference>
<evidence type="ECO:0000259" key="2">
    <source>
        <dbReference type="PROSITE" id="PS50206"/>
    </source>
</evidence>